<evidence type="ECO:0000313" key="2">
    <source>
        <dbReference type="EMBL" id="OHV28677.1"/>
    </source>
</evidence>
<evidence type="ECO:0000256" key="1">
    <source>
        <dbReference type="SAM" id="MobiDB-lite"/>
    </source>
</evidence>
<name>A0A1S1Q525_9ACTN</name>
<dbReference type="EMBL" id="MBLM01000173">
    <property type="protein sequence ID" value="OHV28677.1"/>
    <property type="molecule type" value="Genomic_DNA"/>
</dbReference>
<reference evidence="3" key="1">
    <citation type="submission" date="2016-07" db="EMBL/GenBank/DDBJ databases">
        <title>Sequence Frankia sp. strain CcI1.17.</title>
        <authorList>
            <person name="Ghodhbane-Gtari F."/>
            <person name="Swanson E."/>
            <person name="Gueddou A."/>
            <person name="Morris K."/>
            <person name="Hezbri K."/>
            <person name="Ktari A."/>
            <person name="Nouioui I."/>
            <person name="Abebe-Akele F."/>
            <person name="Simpson S."/>
            <person name="Thomas K."/>
            <person name="Gtari M."/>
            <person name="Tisa L.S."/>
            <person name="Hurst S."/>
        </authorList>
    </citation>
    <scope>NUCLEOTIDE SEQUENCE [LARGE SCALE GENOMIC DNA]</scope>
    <source>
        <strain evidence="3">Cc1.17</strain>
    </source>
</reference>
<dbReference type="Proteomes" id="UP000179627">
    <property type="component" value="Unassembled WGS sequence"/>
</dbReference>
<evidence type="ECO:0000313" key="3">
    <source>
        <dbReference type="Proteomes" id="UP000179627"/>
    </source>
</evidence>
<gene>
    <name evidence="2" type="ORF">CC117_30130</name>
</gene>
<sequence>MKAEEPVYGLVRFEGDGQRVREVVLALLDRDAAYDDDPKGDPPLILADYRRALGTVLALDPSPLLVAGRWVTAQEAPAFTAGQQAGLDGAVVAIGETWRPELLRRFDDDTRSTRRMLGTRRTPAPPPTSPSSIPCVRDR</sequence>
<dbReference type="RefSeq" id="WP_071091734.1">
    <property type="nucleotide sequence ID" value="NZ_MBLM01000173.1"/>
</dbReference>
<feature type="region of interest" description="Disordered" evidence="1">
    <location>
        <begin position="109"/>
        <end position="139"/>
    </location>
</feature>
<organism evidence="2 3">
    <name type="scientific">Parafrankia colletiae</name>
    <dbReference type="NCBI Taxonomy" id="573497"/>
    <lineage>
        <taxon>Bacteria</taxon>
        <taxon>Bacillati</taxon>
        <taxon>Actinomycetota</taxon>
        <taxon>Actinomycetes</taxon>
        <taxon>Frankiales</taxon>
        <taxon>Frankiaceae</taxon>
        <taxon>Parafrankia</taxon>
    </lineage>
</organism>
<keyword evidence="3" id="KW-1185">Reference proteome</keyword>
<comment type="caution">
    <text evidence="2">The sequence shown here is derived from an EMBL/GenBank/DDBJ whole genome shotgun (WGS) entry which is preliminary data.</text>
</comment>
<proteinExistence type="predicted"/>
<feature type="compositionally biased region" description="Low complexity" evidence="1">
    <location>
        <begin position="130"/>
        <end position="139"/>
    </location>
</feature>
<dbReference type="AlphaFoldDB" id="A0A1S1Q525"/>
<protein>
    <submittedName>
        <fullName evidence="2">Uncharacterized protein</fullName>
    </submittedName>
</protein>
<accession>A0A1S1Q525</accession>